<evidence type="ECO:0000256" key="2">
    <source>
        <dbReference type="ARBA" id="ARBA00022605"/>
    </source>
</evidence>
<comment type="pathway">
    <text evidence="5">Amino-acid biosynthesis; L-arginine biosynthesis; N(2)-acetyl-L-ornithine from L-glutamate: step 4/4.</text>
</comment>
<dbReference type="NCBIfam" id="NF002797">
    <property type="entry name" value="PRK02936.1"/>
    <property type="match status" value="1"/>
</dbReference>
<dbReference type="UniPathway" id="UPA00068">
    <property type="reaction ID" value="UER00109"/>
</dbReference>
<dbReference type="PROSITE" id="PS00600">
    <property type="entry name" value="AA_TRANSFER_CLASS_3"/>
    <property type="match status" value="1"/>
</dbReference>
<comment type="cofactor">
    <cofactor evidence="5">
        <name>pyridoxal 5'-phosphate</name>
        <dbReference type="ChEBI" id="CHEBI:597326"/>
    </cofactor>
    <text evidence="5">Binds 1 pyridoxal phosphate per subunit.</text>
</comment>
<keyword evidence="1 5" id="KW-0032">Aminotransferase</keyword>
<comment type="similarity">
    <text evidence="5">Belongs to the class-III pyridoxal-phosphate-dependent aminotransferase family. ArgD subfamily.</text>
</comment>
<dbReference type="InterPro" id="IPR050103">
    <property type="entry name" value="Class-III_PLP-dep_AT"/>
</dbReference>
<keyword evidence="2 5" id="KW-0028">Amino-acid biosynthesis</keyword>
<reference evidence="6 7" key="1">
    <citation type="submission" date="2018-04" db="EMBL/GenBank/DDBJ databases">
        <title>Genomic Encyclopedia of Archaeal and Bacterial Type Strains, Phase II (KMG-II): from individual species to whole genera.</title>
        <authorList>
            <person name="Goeker M."/>
        </authorList>
    </citation>
    <scope>NUCLEOTIDE SEQUENCE [LARGE SCALE GENOMIC DNA]</scope>
    <source>
        <strain evidence="6 7">DSM 45787</strain>
    </source>
</reference>
<dbReference type="FunFam" id="3.40.640.10:FF:000004">
    <property type="entry name" value="Acetylornithine aminotransferase"/>
    <property type="match status" value="1"/>
</dbReference>
<dbReference type="AlphaFoldDB" id="A0A2T6BUE3"/>
<feature type="binding site" evidence="5">
    <location>
        <position position="130"/>
    </location>
    <ligand>
        <name>N(2)-acetyl-L-ornithine</name>
        <dbReference type="ChEBI" id="CHEBI:57805"/>
    </ligand>
</feature>
<feature type="binding site" evidence="5">
    <location>
        <position position="269"/>
    </location>
    <ligand>
        <name>N(2)-acetyl-L-ornithine</name>
        <dbReference type="ChEBI" id="CHEBI:57805"/>
    </ligand>
</feature>
<dbReference type="EC" id="2.6.1.11" evidence="5"/>
<feature type="binding site" evidence="5">
    <location>
        <position position="270"/>
    </location>
    <ligand>
        <name>pyridoxal 5'-phosphate</name>
        <dbReference type="ChEBI" id="CHEBI:597326"/>
    </ligand>
</feature>
<dbReference type="Proteomes" id="UP000244240">
    <property type="component" value="Unassembled WGS sequence"/>
</dbReference>
<name>A0A2T6BUE3_9BACL</name>
<feature type="binding site" evidence="5">
    <location>
        <position position="127"/>
    </location>
    <ligand>
        <name>pyridoxal 5'-phosphate</name>
        <dbReference type="ChEBI" id="CHEBI:597326"/>
    </ligand>
</feature>
<dbReference type="InterPro" id="IPR004636">
    <property type="entry name" value="AcOrn/SuccOrn_fam"/>
</dbReference>
<dbReference type="InterPro" id="IPR049704">
    <property type="entry name" value="Aminotrans_3_PPA_site"/>
</dbReference>
<dbReference type="SUPFAM" id="SSF53383">
    <property type="entry name" value="PLP-dependent transferases"/>
    <property type="match status" value="1"/>
</dbReference>
<dbReference type="Gene3D" id="3.90.1150.10">
    <property type="entry name" value="Aspartate Aminotransferase, domain 1"/>
    <property type="match status" value="1"/>
</dbReference>
<comment type="subcellular location">
    <subcellularLocation>
        <location evidence="5">Cytoplasm</location>
    </subcellularLocation>
</comment>
<evidence type="ECO:0000256" key="1">
    <source>
        <dbReference type="ARBA" id="ARBA00022576"/>
    </source>
</evidence>
<feature type="modified residue" description="N6-(pyridoxal phosphate)lysine" evidence="5">
    <location>
        <position position="241"/>
    </location>
</feature>
<dbReference type="PIRSF" id="PIRSF000521">
    <property type="entry name" value="Transaminase_4ab_Lys_Orn"/>
    <property type="match status" value="1"/>
</dbReference>
<dbReference type="PANTHER" id="PTHR11986:SF79">
    <property type="entry name" value="ACETYLORNITHINE AMINOTRANSFERASE, MITOCHONDRIAL"/>
    <property type="match status" value="1"/>
</dbReference>
<evidence type="ECO:0000256" key="4">
    <source>
        <dbReference type="ARBA" id="ARBA00022898"/>
    </source>
</evidence>
<feature type="binding site" evidence="5">
    <location>
        <begin position="94"/>
        <end position="95"/>
    </location>
    <ligand>
        <name>pyridoxal 5'-phosphate</name>
        <dbReference type="ChEBI" id="CHEBI:597326"/>
    </ligand>
</feature>
<dbReference type="GO" id="GO:0006526">
    <property type="term" value="P:L-arginine biosynthetic process"/>
    <property type="evidence" value="ECO:0007669"/>
    <property type="project" value="UniProtKB-UniRule"/>
</dbReference>
<evidence type="ECO:0000256" key="3">
    <source>
        <dbReference type="ARBA" id="ARBA00022679"/>
    </source>
</evidence>
<comment type="caution">
    <text evidence="6">The sequence shown here is derived from an EMBL/GenBank/DDBJ whole genome shotgun (WGS) entry which is preliminary data.</text>
</comment>
<dbReference type="OrthoDB" id="9807885at2"/>
<dbReference type="InterPro" id="IPR015422">
    <property type="entry name" value="PyrdxlP-dep_Trfase_small"/>
</dbReference>
<dbReference type="GO" id="GO:0003992">
    <property type="term" value="F:N2-acetyl-L-ornithine:2-oxoglutarate 5-aminotransferase activity"/>
    <property type="evidence" value="ECO:0007669"/>
    <property type="project" value="UniProtKB-UniRule"/>
</dbReference>
<dbReference type="NCBIfam" id="NF002325">
    <property type="entry name" value="PRK01278.1"/>
    <property type="match status" value="1"/>
</dbReference>
<keyword evidence="7" id="KW-1185">Reference proteome</keyword>
<comment type="subunit">
    <text evidence="5">Homodimer.</text>
</comment>
<dbReference type="Pfam" id="PF00202">
    <property type="entry name" value="Aminotran_3"/>
    <property type="match status" value="1"/>
</dbReference>
<keyword evidence="4 5" id="KW-0663">Pyridoxal phosphate</keyword>
<evidence type="ECO:0000313" key="7">
    <source>
        <dbReference type="Proteomes" id="UP000244240"/>
    </source>
</evidence>
<comment type="catalytic activity">
    <reaction evidence="5">
        <text>N(2)-acetyl-L-ornithine + 2-oxoglutarate = N-acetyl-L-glutamate 5-semialdehyde + L-glutamate</text>
        <dbReference type="Rhea" id="RHEA:18049"/>
        <dbReference type="ChEBI" id="CHEBI:16810"/>
        <dbReference type="ChEBI" id="CHEBI:29123"/>
        <dbReference type="ChEBI" id="CHEBI:29985"/>
        <dbReference type="ChEBI" id="CHEBI:57805"/>
        <dbReference type="EC" id="2.6.1.11"/>
    </reaction>
</comment>
<evidence type="ECO:0000313" key="6">
    <source>
        <dbReference type="EMBL" id="PTX59682.1"/>
    </source>
</evidence>
<protein>
    <recommendedName>
        <fullName evidence="5">Acetylornithine aminotransferase</fullName>
        <shortName evidence="5">ACOAT</shortName>
        <ecNumber evidence="5">2.6.1.11</ecNumber>
    </recommendedName>
</protein>
<dbReference type="RefSeq" id="WP_108023528.1">
    <property type="nucleotide sequence ID" value="NZ_QBKR01000011.1"/>
</dbReference>
<dbReference type="PANTHER" id="PTHR11986">
    <property type="entry name" value="AMINOTRANSFERASE CLASS III"/>
    <property type="match status" value="1"/>
</dbReference>
<comment type="miscellaneous">
    <text evidence="5">May also have succinyldiaminopimelate aminotransferase activity, thus carrying out the corresponding step in lysine biosynthesis.</text>
</comment>
<accession>A0A2T6BUE3</accession>
<keyword evidence="3 5" id="KW-0808">Transferase</keyword>
<dbReference type="InterPro" id="IPR015424">
    <property type="entry name" value="PyrdxlP-dep_Trfase"/>
</dbReference>
<dbReference type="Gene3D" id="3.40.640.10">
    <property type="entry name" value="Type I PLP-dependent aspartate aminotransferase-like (Major domain)"/>
    <property type="match status" value="1"/>
</dbReference>
<keyword evidence="5" id="KW-0055">Arginine biosynthesis</keyword>
<gene>
    <name evidence="5" type="primary">argD</name>
    <name evidence="6" type="ORF">C8P63_111117</name>
</gene>
<dbReference type="HAMAP" id="MF_01107">
    <property type="entry name" value="ArgD_aminotrans_3"/>
    <property type="match status" value="1"/>
</dbReference>
<dbReference type="GO" id="GO:0042802">
    <property type="term" value="F:identical protein binding"/>
    <property type="evidence" value="ECO:0007669"/>
    <property type="project" value="TreeGrafter"/>
</dbReference>
<keyword evidence="5" id="KW-0963">Cytoplasm</keyword>
<dbReference type="CDD" id="cd00610">
    <property type="entry name" value="OAT_like"/>
    <property type="match status" value="1"/>
</dbReference>
<dbReference type="EMBL" id="QBKR01000011">
    <property type="protein sequence ID" value="PTX59682.1"/>
    <property type="molecule type" value="Genomic_DNA"/>
</dbReference>
<organism evidence="6 7">
    <name type="scientific">Melghirimyces profundicolus</name>
    <dbReference type="NCBI Taxonomy" id="1242148"/>
    <lineage>
        <taxon>Bacteria</taxon>
        <taxon>Bacillati</taxon>
        <taxon>Bacillota</taxon>
        <taxon>Bacilli</taxon>
        <taxon>Bacillales</taxon>
        <taxon>Thermoactinomycetaceae</taxon>
        <taxon>Melghirimyces</taxon>
    </lineage>
</organism>
<dbReference type="GO" id="GO:0030170">
    <property type="term" value="F:pyridoxal phosphate binding"/>
    <property type="evidence" value="ECO:0007669"/>
    <property type="project" value="InterPro"/>
</dbReference>
<dbReference type="InterPro" id="IPR015421">
    <property type="entry name" value="PyrdxlP-dep_Trfase_major"/>
</dbReference>
<feature type="binding site" evidence="5">
    <location>
        <begin position="212"/>
        <end position="215"/>
    </location>
    <ligand>
        <name>pyridoxal 5'-phosphate</name>
        <dbReference type="ChEBI" id="CHEBI:597326"/>
    </ligand>
</feature>
<sequence length="397" mass="43262">MALFPTYPRSDLKPVRGEGPWLWDETGRRYLDFTSGLGVCNLGHAHPRVKEAVREQLDRLWHVSNLFRIPLQETVAGKLAEESGLAFSFFCNSGAEAVEAAIKLARRYGREHKGLERPEVITFHSSFHGRTLATLTATGQTKVKAGFDPLPGGFRHLPYNDTGALDEGLTGNTAAVLLEPVQGEGGVIPANPGFLKRLEERCREKEILLMVDEIQTGMGRTGDLFAFRDFGVRPDVVTLAKGLGNGVPVGAMMGRKGLDRHFGPGSHASTFGGNPLAMAAAHAVLKELTESDILTRAREMGECLDSRLRQRLHSHPAVVDIRGKGFMWGVEMDRPVGPLLPVLKEKGLLAVAAGPRVLRLLPPLVTGEEEIEQAAAIIEDSLQHWEEVDANGSVPRV</sequence>
<dbReference type="InterPro" id="IPR005814">
    <property type="entry name" value="Aminotrans_3"/>
</dbReference>
<dbReference type="NCBIfam" id="TIGR00707">
    <property type="entry name" value="argD"/>
    <property type="match status" value="1"/>
</dbReference>
<evidence type="ECO:0000256" key="5">
    <source>
        <dbReference type="HAMAP-Rule" id="MF_01107"/>
    </source>
</evidence>
<proteinExistence type="inferred from homology"/>
<dbReference type="GO" id="GO:0005737">
    <property type="term" value="C:cytoplasm"/>
    <property type="evidence" value="ECO:0007669"/>
    <property type="project" value="UniProtKB-SubCell"/>
</dbReference>